<sequence length="238" mass="25800">MVSLTGVQNEQAITLRNFAKIVTEVHQFKTQCSSHIITIMKEMNAVQATITSFTARIAALETAPPPPPLPQITNPSPSYQLLALAARIDVLETAPAPPTPPPPPPSSSTALANTASEAIDHGDAIASRLKDLWWTPTVMRPNAVWTSFLVHNVPTSADLEKVAAAIQLNYPTLNLCRHPRWLTTTDKRKEKTNSTVVITLPRPLTLANLGLTSLAISNQACRLTLYSHTPLPTKPDAL</sequence>
<accession>A0ABR3G4H1</accession>
<dbReference type="EMBL" id="JBBBZM010000407">
    <property type="protein sequence ID" value="KAL0630713.1"/>
    <property type="molecule type" value="Genomic_DNA"/>
</dbReference>
<gene>
    <name evidence="1" type="ORF">Q9L58_010439</name>
</gene>
<evidence type="ECO:0000313" key="1">
    <source>
        <dbReference type="EMBL" id="KAL0630713.1"/>
    </source>
</evidence>
<dbReference type="Proteomes" id="UP001447188">
    <property type="component" value="Unassembled WGS sequence"/>
</dbReference>
<proteinExistence type="predicted"/>
<reference evidence="1 2" key="1">
    <citation type="submission" date="2024-02" db="EMBL/GenBank/DDBJ databases">
        <title>Discinaceae phylogenomics.</title>
        <authorList>
            <person name="Dirks A.C."/>
            <person name="James T.Y."/>
        </authorList>
    </citation>
    <scope>NUCLEOTIDE SEQUENCE [LARGE SCALE GENOMIC DNA]</scope>
    <source>
        <strain evidence="1 2">ACD0624</strain>
    </source>
</reference>
<protein>
    <submittedName>
        <fullName evidence="1">Uncharacterized protein</fullName>
    </submittedName>
</protein>
<name>A0ABR3G4H1_9PEZI</name>
<organism evidence="1 2">
    <name type="scientific">Discina gigas</name>
    <dbReference type="NCBI Taxonomy" id="1032678"/>
    <lineage>
        <taxon>Eukaryota</taxon>
        <taxon>Fungi</taxon>
        <taxon>Dikarya</taxon>
        <taxon>Ascomycota</taxon>
        <taxon>Pezizomycotina</taxon>
        <taxon>Pezizomycetes</taxon>
        <taxon>Pezizales</taxon>
        <taxon>Discinaceae</taxon>
        <taxon>Discina</taxon>
    </lineage>
</organism>
<evidence type="ECO:0000313" key="2">
    <source>
        <dbReference type="Proteomes" id="UP001447188"/>
    </source>
</evidence>
<keyword evidence="2" id="KW-1185">Reference proteome</keyword>
<comment type="caution">
    <text evidence="1">The sequence shown here is derived from an EMBL/GenBank/DDBJ whole genome shotgun (WGS) entry which is preliminary data.</text>
</comment>